<dbReference type="InterPro" id="IPR041685">
    <property type="entry name" value="AAA_GajA/Old/RecF-like"/>
</dbReference>
<keyword evidence="4" id="KW-0378">Hydrolase</keyword>
<dbReference type="SUPFAM" id="SSF52540">
    <property type="entry name" value="P-loop containing nucleoside triphosphate hydrolases"/>
    <property type="match status" value="1"/>
</dbReference>
<dbReference type="InterPro" id="IPR034139">
    <property type="entry name" value="TOPRIM_OLD"/>
</dbReference>
<keyword evidence="1" id="KW-0175">Coiled coil</keyword>
<feature type="domain" description="Endonuclease GajA/Old nuclease/RecF-like AAA" evidence="2">
    <location>
        <begin position="20"/>
        <end position="405"/>
    </location>
</feature>
<feature type="coiled-coil region" evidence="1">
    <location>
        <begin position="245"/>
        <end position="272"/>
    </location>
</feature>
<dbReference type="PANTHER" id="PTHR43581">
    <property type="entry name" value="ATP/GTP PHOSPHATASE"/>
    <property type="match status" value="1"/>
</dbReference>
<proteinExistence type="predicted"/>
<dbReference type="PANTHER" id="PTHR43581:SF4">
    <property type="entry name" value="ATP_GTP PHOSPHATASE"/>
    <property type="match status" value="1"/>
</dbReference>
<feature type="domain" description="OLD protein-like TOPRIM" evidence="3">
    <location>
        <begin position="458"/>
        <end position="524"/>
    </location>
</feature>
<name>A0A1N6QUG8_9FLAO</name>
<keyword evidence="4" id="KW-0540">Nuclease</keyword>
<keyword evidence="4" id="KW-0255">Endonuclease</keyword>
<dbReference type="STRING" id="228959.SAMN05421797_1011029"/>
<evidence type="ECO:0000256" key="1">
    <source>
        <dbReference type="SAM" id="Coils"/>
    </source>
</evidence>
<keyword evidence="5" id="KW-1185">Reference proteome</keyword>
<gene>
    <name evidence="4" type="ORF">SAMN05421797_1011029</name>
</gene>
<reference evidence="5" key="1">
    <citation type="submission" date="2017-01" db="EMBL/GenBank/DDBJ databases">
        <authorList>
            <person name="Varghese N."/>
            <person name="Submissions S."/>
        </authorList>
    </citation>
    <scope>NUCLEOTIDE SEQUENCE [LARGE SCALE GENOMIC DNA]</scope>
    <source>
        <strain evidence="5">DSM 15366</strain>
    </source>
</reference>
<organism evidence="4 5">
    <name type="scientific">Maribacter ulvicola</name>
    <dbReference type="NCBI Taxonomy" id="228959"/>
    <lineage>
        <taxon>Bacteria</taxon>
        <taxon>Pseudomonadati</taxon>
        <taxon>Bacteroidota</taxon>
        <taxon>Flavobacteriia</taxon>
        <taxon>Flavobacteriales</taxon>
        <taxon>Flavobacteriaceae</taxon>
        <taxon>Maribacter</taxon>
    </lineage>
</organism>
<evidence type="ECO:0000259" key="3">
    <source>
        <dbReference type="Pfam" id="PF20469"/>
    </source>
</evidence>
<dbReference type="Gene3D" id="3.40.50.300">
    <property type="entry name" value="P-loop containing nucleotide triphosphate hydrolases"/>
    <property type="match status" value="1"/>
</dbReference>
<protein>
    <submittedName>
        <fullName evidence="4">Predicted ATP-dependent endonuclease of the OLD family, contains P-loop ATPase and TOPRIM domains</fullName>
    </submittedName>
</protein>
<sequence>MFERANEYSLAFLLSKYLRMYVSKLEIENYRNFKEFSIDLKPLTQIMGENNIGKSNLLDSLGLIFSQEVSFFKRRTLEISDFNYDSIIALKKEIIDTSIVADKISYPTIKIKATLTDFDEKQEAVVTEWTSNDEFTEATLTYSFAPISSFNSVEEIELQRKFLKEYEEEIGSDAYMKIPESEILNLLNFPISKYHYRIYGGNQNETLANTYHLNQLKFELLDALRDAKTELSASRNSGLLFRVLNANEETDYQDLKKQLVGLQKAIEDNKAISGIKTRISEQLDKISLSTENSNNIVDLIFALPNVDDLLRKLSLIYNDNPIKIERNGTGRNNLLFISLMLSFIEDPKRLQSTYFRIVGLEEPEAHLHANLQNHLAQNLETLIKNGDGKYRKDIQLIITSHSNHITTKIDFENTVVLHYKENKVQPHYILEGFGNTAEEKKQISYLKKYLDSENINLFYSRKVVLVEGISEKLLFPVFYKIHTKETIEQSSCAVINVNGLAFKNFLGIIKNGFHSKCLVLTDRDTGTASENRGEALREVYKSVPEIEVKITTLSTFEKDLIAANSTEKGKAILCSVIKIVRPIAGKALVEGIAENPIDIESFFALIEGYKSEFALQLALHINNDNIGFKIPEYITEGIDTIHPPKPILNASS</sequence>
<dbReference type="Pfam" id="PF13175">
    <property type="entry name" value="AAA_15"/>
    <property type="match status" value="1"/>
</dbReference>
<dbReference type="InterPro" id="IPR027417">
    <property type="entry name" value="P-loop_NTPase"/>
</dbReference>
<evidence type="ECO:0000259" key="2">
    <source>
        <dbReference type="Pfam" id="PF13175"/>
    </source>
</evidence>
<dbReference type="Proteomes" id="UP000186953">
    <property type="component" value="Unassembled WGS sequence"/>
</dbReference>
<evidence type="ECO:0000313" key="4">
    <source>
        <dbReference type="EMBL" id="SIQ20233.1"/>
    </source>
</evidence>
<evidence type="ECO:0000313" key="5">
    <source>
        <dbReference type="Proteomes" id="UP000186953"/>
    </source>
</evidence>
<dbReference type="InterPro" id="IPR051396">
    <property type="entry name" value="Bact_Antivir_Def_Nuclease"/>
</dbReference>
<dbReference type="GO" id="GO:0004519">
    <property type="term" value="F:endonuclease activity"/>
    <property type="evidence" value="ECO:0007669"/>
    <property type="project" value="UniProtKB-KW"/>
</dbReference>
<dbReference type="Pfam" id="PF20469">
    <property type="entry name" value="OLD-like_TOPRIM"/>
    <property type="match status" value="1"/>
</dbReference>
<dbReference type="EMBL" id="FTMA01000001">
    <property type="protein sequence ID" value="SIQ20233.1"/>
    <property type="molecule type" value="Genomic_DNA"/>
</dbReference>
<dbReference type="AlphaFoldDB" id="A0A1N6QUG8"/>
<dbReference type="CDD" id="cd01026">
    <property type="entry name" value="TOPRIM_OLD"/>
    <property type="match status" value="1"/>
</dbReference>
<accession>A0A1N6QUG8</accession>